<dbReference type="EMBL" id="CAJOBA010043774">
    <property type="protein sequence ID" value="CAF4154515.1"/>
    <property type="molecule type" value="Genomic_DNA"/>
</dbReference>
<sequence length="84" mass="9523">MGETQMNNWLRHFGAGGKNVIIFKNGISAQIGQYEYEMNENAGGQRFNIYVGAKGDWINKGDGGWINWAMTGNYDKRGNYVHFN</sequence>
<evidence type="ECO:0000313" key="1">
    <source>
        <dbReference type="EMBL" id="CAF1343392.1"/>
    </source>
</evidence>
<accession>A0A8S2F6G9</accession>
<protein>
    <submittedName>
        <fullName evidence="1">Uncharacterized protein</fullName>
    </submittedName>
</protein>
<evidence type="ECO:0000313" key="3">
    <source>
        <dbReference type="Proteomes" id="UP000677228"/>
    </source>
</evidence>
<comment type="caution">
    <text evidence="1">The sequence shown here is derived from an EMBL/GenBank/DDBJ whole genome shotgun (WGS) entry which is preliminary data.</text>
</comment>
<evidence type="ECO:0000313" key="2">
    <source>
        <dbReference type="EMBL" id="CAF4154515.1"/>
    </source>
</evidence>
<name>A0A8S2F6G9_9BILA</name>
<gene>
    <name evidence="1" type="ORF">OVA965_LOCUS30452</name>
    <name evidence="2" type="ORF">TMI583_LOCUS31256</name>
</gene>
<proteinExistence type="predicted"/>
<dbReference type="Proteomes" id="UP000682733">
    <property type="component" value="Unassembled WGS sequence"/>
</dbReference>
<dbReference type="Proteomes" id="UP000677228">
    <property type="component" value="Unassembled WGS sequence"/>
</dbReference>
<reference evidence="1" key="1">
    <citation type="submission" date="2021-02" db="EMBL/GenBank/DDBJ databases">
        <authorList>
            <person name="Nowell W R."/>
        </authorList>
    </citation>
    <scope>NUCLEOTIDE SEQUENCE</scope>
</reference>
<organism evidence="1 3">
    <name type="scientific">Didymodactylos carnosus</name>
    <dbReference type="NCBI Taxonomy" id="1234261"/>
    <lineage>
        <taxon>Eukaryota</taxon>
        <taxon>Metazoa</taxon>
        <taxon>Spiralia</taxon>
        <taxon>Gnathifera</taxon>
        <taxon>Rotifera</taxon>
        <taxon>Eurotatoria</taxon>
        <taxon>Bdelloidea</taxon>
        <taxon>Philodinida</taxon>
        <taxon>Philodinidae</taxon>
        <taxon>Didymodactylos</taxon>
    </lineage>
</organism>
<dbReference type="EMBL" id="CAJNOK010022140">
    <property type="protein sequence ID" value="CAF1343392.1"/>
    <property type="molecule type" value="Genomic_DNA"/>
</dbReference>
<dbReference type="AlphaFoldDB" id="A0A8S2F6G9"/>